<evidence type="ECO:0000259" key="1">
    <source>
        <dbReference type="Pfam" id="PF00485"/>
    </source>
</evidence>
<keyword evidence="2" id="KW-0418">Kinase</keyword>
<dbReference type="Proteomes" id="UP001481413">
    <property type="component" value="Unassembled WGS sequence"/>
</dbReference>
<dbReference type="SUPFAM" id="SSF52540">
    <property type="entry name" value="P-loop containing nucleoside triphosphate hydrolases"/>
    <property type="match status" value="1"/>
</dbReference>
<feature type="domain" description="Phosphoribulokinase/uridine kinase" evidence="1">
    <location>
        <begin position="59"/>
        <end position="177"/>
    </location>
</feature>
<sequence>MTGWPENLTPDTSRLNAILPYAPAGTRIPEGWLSQWQEIWAPLAATLAGVISDSPLPPVIGIHGGQGSGKSTLSLALKDIYKAVFGWNIVVVSIDDLYLSHADRQSLSKDIHPLLATRGVPGTHEVDRGIALFKTLRQLKQGDTCSIPAFDKASDDRLPESQWHHVTGPVDAILFEGWCVGCQSVQDEMLYSPVNELEEQEDEDGVWRGWVNQQLAGPYKEWFSAIDFLIMLKVPDMAAVQRWRTQQEVGNKKMAKGSTDRSLDEAAIQRFIQHYERLTRQALTRLPELANLILSINDEHKVADIQTREFRT</sequence>
<accession>A0ABP9ZZR9</accession>
<dbReference type="EMBL" id="BAABWH010000004">
    <property type="protein sequence ID" value="GAA6145637.1"/>
    <property type="molecule type" value="Genomic_DNA"/>
</dbReference>
<dbReference type="GO" id="GO:0016301">
    <property type="term" value="F:kinase activity"/>
    <property type="evidence" value="ECO:0007669"/>
    <property type="project" value="UniProtKB-KW"/>
</dbReference>
<dbReference type="InterPro" id="IPR006083">
    <property type="entry name" value="PRK/URK"/>
</dbReference>
<gene>
    <name evidence="2" type="ORF">NBRC116585_17550</name>
</gene>
<dbReference type="InterPro" id="IPR027417">
    <property type="entry name" value="P-loop_NTPase"/>
</dbReference>
<keyword evidence="2" id="KW-0808">Transferase</keyword>
<dbReference type="RefSeq" id="WP_353294662.1">
    <property type="nucleotide sequence ID" value="NZ_BAABWH010000004.1"/>
</dbReference>
<comment type="caution">
    <text evidence="2">The sequence shown here is derived from an EMBL/GenBank/DDBJ whole genome shotgun (WGS) entry which is preliminary data.</text>
</comment>
<dbReference type="PANTHER" id="PTHR10285">
    <property type="entry name" value="URIDINE KINASE"/>
    <property type="match status" value="1"/>
</dbReference>
<name>A0ABP9ZZR9_9GAMM</name>
<organism evidence="2 3">
    <name type="scientific">Thalassolituus maritimus</name>
    <dbReference type="NCBI Taxonomy" id="484498"/>
    <lineage>
        <taxon>Bacteria</taxon>
        <taxon>Pseudomonadati</taxon>
        <taxon>Pseudomonadota</taxon>
        <taxon>Gammaproteobacteria</taxon>
        <taxon>Oceanospirillales</taxon>
        <taxon>Oceanospirillaceae</taxon>
        <taxon>Thalassolituus</taxon>
    </lineage>
</organism>
<dbReference type="Pfam" id="PF00485">
    <property type="entry name" value="PRK"/>
    <property type="match status" value="1"/>
</dbReference>
<keyword evidence="3" id="KW-1185">Reference proteome</keyword>
<protein>
    <submittedName>
        <fullName evidence="2">Kinase</fullName>
    </submittedName>
</protein>
<evidence type="ECO:0000313" key="2">
    <source>
        <dbReference type="EMBL" id="GAA6145637.1"/>
    </source>
</evidence>
<reference evidence="2 3" key="1">
    <citation type="submission" date="2024-04" db="EMBL/GenBank/DDBJ databases">
        <title>Draft genome sequence of Thalassolituus maritimus NBRC 116585.</title>
        <authorList>
            <person name="Miyakawa T."/>
            <person name="Kusuya Y."/>
            <person name="Miura T."/>
        </authorList>
    </citation>
    <scope>NUCLEOTIDE SEQUENCE [LARGE SCALE GENOMIC DNA]</scope>
    <source>
        <strain evidence="2 3">5NW40-0001</strain>
    </source>
</reference>
<evidence type="ECO:0000313" key="3">
    <source>
        <dbReference type="Proteomes" id="UP001481413"/>
    </source>
</evidence>
<proteinExistence type="predicted"/>
<dbReference type="Gene3D" id="3.40.50.300">
    <property type="entry name" value="P-loop containing nucleotide triphosphate hydrolases"/>
    <property type="match status" value="1"/>
</dbReference>